<proteinExistence type="predicted"/>
<name>A0ABN7UT12_GIGMA</name>
<dbReference type="Proteomes" id="UP000789901">
    <property type="component" value="Unassembled WGS sequence"/>
</dbReference>
<accession>A0ABN7UT12</accession>
<keyword evidence="3" id="KW-1185">Reference proteome</keyword>
<comment type="caution">
    <text evidence="2">The sequence shown here is derived from an EMBL/GenBank/DDBJ whole genome shotgun (WGS) entry which is preliminary data.</text>
</comment>
<feature type="compositionally biased region" description="Polar residues" evidence="1">
    <location>
        <begin position="238"/>
        <end position="250"/>
    </location>
</feature>
<dbReference type="EMBL" id="CAJVQB010005314">
    <property type="protein sequence ID" value="CAG8658512.1"/>
    <property type="molecule type" value="Genomic_DNA"/>
</dbReference>
<sequence length="286" mass="32112">MSSIFIAFCFVKTTSGNDKFTTGTALYRANAEDDEFREFTYKGFTGNTDSLIIEFEKDSIVLMTGRYIYHENAEYLGLIQTIPVTSTSDSPCSSKDLPNAFPLLLYTAPVVTNSYKFNNNIERESFMLSKKLYNPVNRQKGIDSNVIVSYSNANDSLKKSVILAIGRLKLNPISKFPHIISSEIEKSYASIELKSSPLSATEKIKFTKQINTQLDFIEEQYTTMTSQDSNKRRRTGLFASSTKNSNNNPLTVDLPDLVNQIRTNVPEPQPSQESSANRAQPQQTSK</sequence>
<evidence type="ECO:0000313" key="3">
    <source>
        <dbReference type="Proteomes" id="UP000789901"/>
    </source>
</evidence>
<feature type="compositionally biased region" description="Polar residues" evidence="1">
    <location>
        <begin position="270"/>
        <end position="286"/>
    </location>
</feature>
<protein>
    <submittedName>
        <fullName evidence="2">7337_t:CDS:1</fullName>
    </submittedName>
</protein>
<evidence type="ECO:0000313" key="2">
    <source>
        <dbReference type="EMBL" id="CAG8658512.1"/>
    </source>
</evidence>
<organism evidence="2 3">
    <name type="scientific">Gigaspora margarita</name>
    <dbReference type="NCBI Taxonomy" id="4874"/>
    <lineage>
        <taxon>Eukaryota</taxon>
        <taxon>Fungi</taxon>
        <taxon>Fungi incertae sedis</taxon>
        <taxon>Mucoromycota</taxon>
        <taxon>Glomeromycotina</taxon>
        <taxon>Glomeromycetes</taxon>
        <taxon>Diversisporales</taxon>
        <taxon>Gigasporaceae</taxon>
        <taxon>Gigaspora</taxon>
    </lineage>
</organism>
<feature type="region of interest" description="Disordered" evidence="1">
    <location>
        <begin position="238"/>
        <end position="286"/>
    </location>
</feature>
<gene>
    <name evidence="2" type="ORF">GMARGA_LOCUS9754</name>
</gene>
<reference evidence="2 3" key="1">
    <citation type="submission" date="2021-06" db="EMBL/GenBank/DDBJ databases">
        <authorList>
            <person name="Kallberg Y."/>
            <person name="Tangrot J."/>
            <person name="Rosling A."/>
        </authorList>
    </citation>
    <scope>NUCLEOTIDE SEQUENCE [LARGE SCALE GENOMIC DNA]</scope>
    <source>
        <strain evidence="2 3">120-4 pot B 10/14</strain>
    </source>
</reference>
<evidence type="ECO:0000256" key="1">
    <source>
        <dbReference type="SAM" id="MobiDB-lite"/>
    </source>
</evidence>